<dbReference type="GeneID" id="28837918"/>
<keyword evidence="6" id="KW-1185">Reference proteome</keyword>
<dbReference type="RefSeq" id="XP_018131361.1">
    <property type="nucleotide sequence ID" value="XM_018274004.2"/>
</dbReference>
<dbReference type="InterPro" id="IPR036047">
    <property type="entry name" value="F-box-like_dom_sf"/>
</dbReference>
<evidence type="ECO:0000256" key="1">
    <source>
        <dbReference type="ARBA" id="ARBA00004286"/>
    </source>
</evidence>
<dbReference type="AlphaFoldDB" id="A0A1B8GP85"/>
<gene>
    <name evidence="5" type="ORF">VE01_04532</name>
</gene>
<protein>
    <recommendedName>
        <fullName evidence="4">F-box domain-containing protein</fullName>
    </recommendedName>
</protein>
<organism evidence="5 6">
    <name type="scientific">Pseudogymnoascus verrucosus</name>
    <dbReference type="NCBI Taxonomy" id="342668"/>
    <lineage>
        <taxon>Eukaryota</taxon>
        <taxon>Fungi</taxon>
        <taxon>Dikarya</taxon>
        <taxon>Ascomycota</taxon>
        <taxon>Pezizomycotina</taxon>
        <taxon>Leotiomycetes</taxon>
        <taxon>Thelebolales</taxon>
        <taxon>Thelebolaceae</taxon>
        <taxon>Pseudogymnoascus</taxon>
    </lineage>
</organism>
<reference evidence="6" key="2">
    <citation type="journal article" date="2018" name="Nat. Commun.">
        <title>Extreme sensitivity to ultraviolet light in the fungal pathogen causing white-nose syndrome of bats.</title>
        <authorList>
            <person name="Palmer J.M."/>
            <person name="Drees K.P."/>
            <person name="Foster J.T."/>
            <person name="Lindner D.L."/>
        </authorList>
    </citation>
    <scope>NUCLEOTIDE SEQUENCE [LARGE SCALE GENOMIC DNA]</scope>
    <source>
        <strain evidence="6">UAMH 10579</strain>
    </source>
</reference>
<dbReference type="GO" id="GO:0003677">
    <property type="term" value="F:DNA binding"/>
    <property type="evidence" value="ECO:0007669"/>
    <property type="project" value="InterPro"/>
</dbReference>
<evidence type="ECO:0000313" key="5">
    <source>
        <dbReference type="EMBL" id="OBT97628.1"/>
    </source>
</evidence>
<dbReference type="InterPro" id="IPR000164">
    <property type="entry name" value="Histone_H3/CENP-A"/>
</dbReference>
<comment type="subcellular location">
    <subcellularLocation>
        <location evidence="1">Chromosome</location>
    </subcellularLocation>
</comment>
<keyword evidence="2" id="KW-0158">Chromosome</keyword>
<evidence type="ECO:0000256" key="3">
    <source>
        <dbReference type="ARBA" id="ARBA00023269"/>
    </source>
</evidence>
<dbReference type="SUPFAM" id="SSF81383">
    <property type="entry name" value="F-box domain"/>
    <property type="match status" value="1"/>
</dbReference>
<dbReference type="CDD" id="cd09917">
    <property type="entry name" value="F-box_SF"/>
    <property type="match status" value="1"/>
</dbReference>
<dbReference type="PRINTS" id="PR00622">
    <property type="entry name" value="HISTONEH3"/>
</dbReference>
<keyword evidence="3" id="KW-0238">DNA-binding</keyword>
<sequence>MARTKQTARRSTGGAAPRAQLAGSYQRGAYLFDYGNLPVQQHDDVSEEEPIIPDIPIVLNAATTSGAQTEVFSTPDVLVIILSQLPHSSLLNAKLVNKTWASLFDNVEIRASLFECPRPKESALYTETYSDLLMDKFLAPWPTNEDEYADKHLSWQLRQLLVCQPPVEALEIVQEVNQRYGGALEFRTIIPRPNGLRMGFLYDAIRHWHQVERSPVKLLWNRKTGDLADSMHYYPDGPGYKTFGDKPCVTIWGQKGVGCGQYGGLTYEHYHFLQDNTQTQKPRVRVIESDDEKVKFSMSEPKSVKLNMMLLLASDLKGRFNKFLGELLPKQNQPQV</sequence>
<dbReference type="Proteomes" id="UP000091956">
    <property type="component" value="Unassembled WGS sequence"/>
</dbReference>
<reference evidence="5 6" key="1">
    <citation type="submission" date="2016-03" db="EMBL/GenBank/DDBJ databases">
        <title>Comparative genomics of Pseudogymnoascus destructans, the fungus causing white-nose syndrome of bats.</title>
        <authorList>
            <person name="Palmer J.M."/>
            <person name="Drees K.P."/>
            <person name="Foster J.T."/>
            <person name="Lindner D.L."/>
        </authorList>
    </citation>
    <scope>NUCLEOTIDE SEQUENCE [LARGE SCALE GENOMIC DNA]</scope>
    <source>
        <strain evidence="5 6">UAMH 10579</strain>
    </source>
</reference>
<proteinExistence type="predicted"/>
<dbReference type="OrthoDB" id="3800738at2759"/>
<dbReference type="GO" id="GO:0000786">
    <property type="term" value="C:nucleosome"/>
    <property type="evidence" value="ECO:0007669"/>
    <property type="project" value="UniProtKB-KW"/>
</dbReference>
<dbReference type="EMBL" id="KV460221">
    <property type="protein sequence ID" value="OBT97628.1"/>
    <property type="molecule type" value="Genomic_DNA"/>
</dbReference>
<dbReference type="InterPro" id="IPR001810">
    <property type="entry name" value="F-box_dom"/>
</dbReference>
<dbReference type="Pfam" id="PF00646">
    <property type="entry name" value="F-box"/>
    <property type="match status" value="1"/>
</dbReference>
<evidence type="ECO:0000313" key="6">
    <source>
        <dbReference type="Proteomes" id="UP000091956"/>
    </source>
</evidence>
<keyword evidence="3" id="KW-0544">Nucleosome core</keyword>
<dbReference type="GO" id="GO:0030527">
    <property type="term" value="F:structural constituent of chromatin"/>
    <property type="evidence" value="ECO:0007669"/>
    <property type="project" value="InterPro"/>
</dbReference>
<evidence type="ECO:0000259" key="4">
    <source>
        <dbReference type="Pfam" id="PF00646"/>
    </source>
</evidence>
<name>A0A1B8GP85_9PEZI</name>
<evidence type="ECO:0000256" key="2">
    <source>
        <dbReference type="ARBA" id="ARBA00022454"/>
    </source>
</evidence>
<feature type="domain" description="F-box" evidence="4">
    <location>
        <begin position="75"/>
        <end position="109"/>
    </location>
</feature>
<accession>A0A1B8GP85</accession>